<dbReference type="Gene3D" id="3.10.290.10">
    <property type="entry name" value="RNA-binding S4 domain"/>
    <property type="match status" value="1"/>
</dbReference>
<evidence type="ECO:0000313" key="2">
    <source>
        <dbReference type="EMBL" id="RBM02744.1"/>
    </source>
</evidence>
<comment type="caution">
    <text evidence="2">The sequence shown here is derived from an EMBL/GenBank/DDBJ whole genome shotgun (WGS) entry which is preliminary data.</text>
</comment>
<dbReference type="RefSeq" id="WP_047118645.1">
    <property type="nucleotide sequence ID" value="NZ_CM125969.1"/>
</dbReference>
<dbReference type="InterPro" id="IPR036986">
    <property type="entry name" value="S4_RNA-bd_sf"/>
</dbReference>
<name>A0A365YL56_9MICC</name>
<evidence type="ECO:0000313" key="3">
    <source>
        <dbReference type="Proteomes" id="UP000252167"/>
    </source>
</evidence>
<dbReference type="GO" id="GO:0003723">
    <property type="term" value="F:RNA binding"/>
    <property type="evidence" value="ECO:0007669"/>
    <property type="project" value="UniProtKB-KW"/>
</dbReference>
<dbReference type="Pfam" id="PF13275">
    <property type="entry name" value="S4_2"/>
    <property type="match status" value="1"/>
</dbReference>
<dbReference type="AlphaFoldDB" id="A0A365YL56"/>
<proteinExistence type="predicted"/>
<keyword evidence="3" id="KW-1185">Reference proteome</keyword>
<protein>
    <submittedName>
        <fullName evidence="2">RNA-binding S4 domain-containing protein</fullName>
    </submittedName>
</protein>
<dbReference type="PROSITE" id="PS50889">
    <property type="entry name" value="S4"/>
    <property type="match status" value="1"/>
</dbReference>
<organism evidence="2 3">
    <name type="scientific">Glutamicibacter soli</name>
    <dbReference type="NCBI Taxonomy" id="453836"/>
    <lineage>
        <taxon>Bacteria</taxon>
        <taxon>Bacillati</taxon>
        <taxon>Actinomycetota</taxon>
        <taxon>Actinomycetes</taxon>
        <taxon>Micrococcales</taxon>
        <taxon>Micrococcaceae</taxon>
        <taxon>Glutamicibacter</taxon>
    </lineage>
</organism>
<sequence>MSASEAFELEIRDESIRLGQLLKLANLAEDGIHAKELISEGEVTVNGQVETRRGAQIRQDDVVCVNGECVKVSSRA</sequence>
<accession>A0A365YL56</accession>
<gene>
    <name evidence="2" type="ORF">C1H84_04765</name>
</gene>
<dbReference type="CDD" id="cd00165">
    <property type="entry name" value="S4"/>
    <property type="match status" value="1"/>
</dbReference>
<dbReference type="EMBL" id="POAF01000002">
    <property type="protein sequence ID" value="RBM02744.1"/>
    <property type="molecule type" value="Genomic_DNA"/>
</dbReference>
<keyword evidence="1" id="KW-0694">RNA-binding</keyword>
<dbReference type="Proteomes" id="UP000252167">
    <property type="component" value="Unassembled WGS sequence"/>
</dbReference>
<evidence type="ECO:0000256" key="1">
    <source>
        <dbReference type="PROSITE-ProRule" id="PRU00182"/>
    </source>
</evidence>
<dbReference type="SUPFAM" id="SSF55174">
    <property type="entry name" value="Alpha-L RNA-binding motif"/>
    <property type="match status" value="1"/>
</dbReference>
<reference evidence="2 3" key="1">
    <citation type="submission" date="2018-01" db="EMBL/GenBank/DDBJ databases">
        <title>Glutamicibacter soli strain NHPC-3 Whole genome sequence and assembly.</title>
        <authorList>
            <person name="Choudhury P."/>
            <person name="Gupta D."/>
            <person name="Sengupta K."/>
            <person name="Jawed A."/>
            <person name="Sultana N."/>
            <person name="Saha P."/>
        </authorList>
    </citation>
    <scope>NUCLEOTIDE SEQUENCE [LARGE SCALE GENOMIC DNA]</scope>
    <source>
        <strain evidence="2 3">NHPC-3</strain>
    </source>
</reference>